<keyword evidence="8" id="KW-0539">Nucleus</keyword>
<dbReference type="GO" id="GO:0000822">
    <property type="term" value="F:inositol hexakisphosphate binding"/>
    <property type="evidence" value="ECO:0007669"/>
    <property type="project" value="TreeGrafter"/>
</dbReference>
<evidence type="ECO:0000256" key="10">
    <source>
        <dbReference type="ARBA" id="ARBA00029983"/>
    </source>
</evidence>
<dbReference type="GO" id="GO:0016973">
    <property type="term" value="P:poly(A)+ mRNA export from nucleus"/>
    <property type="evidence" value="ECO:0007669"/>
    <property type="project" value="InterPro"/>
</dbReference>
<comment type="similarity">
    <text evidence="2">Belongs to the GLE1 family.</text>
</comment>
<dbReference type="GO" id="GO:0005737">
    <property type="term" value="C:cytoplasm"/>
    <property type="evidence" value="ECO:0007669"/>
    <property type="project" value="TreeGrafter"/>
</dbReference>
<dbReference type="GO" id="GO:0031369">
    <property type="term" value="F:translation initiation factor binding"/>
    <property type="evidence" value="ECO:0007669"/>
    <property type="project" value="TreeGrafter"/>
</dbReference>
<gene>
    <name evidence="12" type="primary">LOC120262283</name>
</gene>
<organism evidence="11 12">
    <name type="scientific">Dioscorea cayennensis subsp. rotundata</name>
    <name type="common">White Guinea yam</name>
    <name type="synonym">Dioscorea rotundata</name>
    <dbReference type="NCBI Taxonomy" id="55577"/>
    <lineage>
        <taxon>Eukaryota</taxon>
        <taxon>Viridiplantae</taxon>
        <taxon>Streptophyta</taxon>
        <taxon>Embryophyta</taxon>
        <taxon>Tracheophyta</taxon>
        <taxon>Spermatophyta</taxon>
        <taxon>Magnoliopsida</taxon>
        <taxon>Liliopsida</taxon>
        <taxon>Dioscoreales</taxon>
        <taxon>Dioscoreaceae</taxon>
        <taxon>Dioscorea</taxon>
    </lineage>
</organism>
<evidence type="ECO:0000256" key="9">
    <source>
        <dbReference type="ARBA" id="ARBA00026227"/>
    </source>
</evidence>
<dbReference type="InterPro" id="IPR012476">
    <property type="entry name" value="GLE1"/>
</dbReference>
<keyword evidence="3" id="KW-0813">Transport</keyword>
<dbReference type="GeneID" id="120262283"/>
<evidence type="ECO:0000256" key="5">
    <source>
        <dbReference type="ARBA" id="ARBA00022927"/>
    </source>
</evidence>
<sequence length="124" mass="14446">MESYTKLYAAIIQTQVPGIQNPHGLEEGWAWLSRFLNNIPANRTTAVALHAFLRMAGFSLFWRYKSQFIKIINFISDYFLPELKKKDDASKVYVEIKEYLQRQAYLTRPEGRSLQSGLLSRELV</sequence>
<dbReference type="AlphaFoldDB" id="A0AB40BG30"/>
<evidence type="ECO:0000313" key="11">
    <source>
        <dbReference type="Proteomes" id="UP001515500"/>
    </source>
</evidence>
<dbReference type="Pfam" id="PF07817">
    <property type="entry name" value="GLE1"/>
    <property type="match status" value="1"/>
</dbReference>
<keyword evidence="11" id="KW-1185">Reference proteome</keyword>
<reference evidence="12" key="1">
    <citation type="submission" date="2025-08" db="UniProtKB">
        <authorList>
            <consortium name="RefSeq"/>
        </authorList>
    </citation>
    <scope>IDENTIFICATION</scope>
</reference>
<evidence type="ECO:0000256" key="1">
    <source>
        <dbReference type="ARBA" id="ARBA00004567"/>
    </source>
</evidence>
<keyword evidence="5" id="KW-0653">Protein transport</keyword>
<dbReference type="Gene3D" id="1.25.40.510">
    <property type="entry name" value="GLE1-like"/>
    <property type="match status" value="1"/>
</dbReference>
<dbReference type="PANTHER" id="PTHR12960:SF0">
    <property type="entry name" value="MRNA EXPORT FACTOR GLE1"/>
    <property type="match status" value="1"/>
</dbReference>
<evidence type="ECO:0000256" key="3">
    <source>
        <dbReference type="ARBA" id="ARBA00022448"/>
    </source>
</evidence>
<accession>A0AB40BG30</accession>
<dbReference type="GO" id="GO:0044614">
    <property type="term" value="C:nuclear pore cytoplasmic filaments"/>
    <property type="evidence" value="ECO:0007669"/>
    <property type="project" value="TreeGrafter"/>
</dbReference>
<keyword evidence="6" id="KW-0811">Translocation</keyword>
<evidence type="ECO:0000256" key="7">
    <source>
        <dbReference type="ARBA" id="ARBA00023132"/>
    </source>
</evidence>
<dbReference type="GO" id="GO:0015031">
    <property type="term" value="P:protein transport"/>
    <property type="evidence" value="ECO:0007669"/>
    <property type="project" value="UniProtKB-KW"/>
</dbReference>
<name>A0AB40BG30_DIOCR</name>
<evidence type="ECO:0000256" key="8">
    <source>
        <dbReference type="ARBA" id="ARBA00023242"/>
    </source>
</evidence>
<dbReference type="Proteomes" id="UP001515500">
    <property type="component" value="Chromosome 5"/>
</dbReference>
<evidence type="ECO:0000256" key="4">
    <source>
        <dbReference type="ARBA" id="ARBA00022816"/>
    </source>
</evidence>
<dbReference type="InterPro" id="IPR038506">
    <property type="entry name" value="GLE1-like_sf"/>
</dbReference>
<keyword evidence="4" id="KW-0509">mRNA transport</keyword>
<protein>
    <recommendedName>
        <fullName evidence="9">mRNA export factor GLE1</fullName>
    </recommendedName>
    <alternativeName>
        <fullName evidence="10">Nucleoporin GLE1</fullName>
    </alternativeName>
</protein>
<evidence type="ECO:0000256" key="2">
    <source>
        <dbReference type="ARBA" id="ARBA00011056"/>
    </source>
</evidence>
<comment type="subcellular location">
    <subcellularLocation>
        <location evidence="1">Nucleus</location>
        <location evidence="1">Nuclear pore complex</location>
    </subcellularLocation>
</comment>
<dbReference type="RefSeq" id="XP_039126310.1">
    <property type="nucleotide sequence ID" value="XM_039270376.1"/>
</dbReference>
<proteinExistence type="inferred from homology"/>
<evidence type="ECO:0000313" key="12">
    <source>
        <dbReference type="RefSeq" id="XP_039126310.1"/>
    </source>
</evidence>
<keyword evidence="7" id="KW-0906">Nuclear pore complex</keyword>
<dbReference type="PANTHER" id="PTHR12960">
    <property type="entry name" value="GLE-1-RELATED"/>
    <property type="match status" value="1"/>
</dbReference>
<dbReference type="GO" id="GO:0005543">
    <property type="term" value="F:phospholipid binding"/>
    <property type="evidence" value="ECO:0007669"/>
    <property type="project" value="TreeGrafter"/>
</dbReference>
<evidence type="ECO:0000256" key="6">
    <source>
        <dbReference type="ARBA" id="ARBA00023010"/>
    </source>
</evidence>